<dbReference type="EMBL" id="JAIQBY010000007">
    <property type="protein sequence ID" value="MBZ4195362.1"/>
    <property type="molecule type" value="Genomic_DNA"/>
</dbReference>
<accession>A0A953T774</accession>
<dbReference type="InterPro" id="IPR009975">
    <property type="entry name" value="P30"/>
</dbReference>
<evidence type="ECO:0000256" key="7">
    <source>
        <dbReference type="SAM" id="SignalP"/>
    </source>
</evidence>
<evidence type="ECO:0000313" key="9">
    <source>
        <dbReference type="Proteomes" id="UP000772186"/>
    </source>
</evidence>
<feature type="signal peptide" evidence="7">
    <location>
        <begin position="1"/>
        <end position="24"/>
    </location>
</feature>
<organism evidence="8 9">
    <name type="scientific">Mycoplasma tauri</name>
    <dbReference type="NCBI Taxonomy" id="547987"/>
    <lineage>
        <taxon>Bacteria</taxon>
        <taxon>Bacillati</taxon>
        <taxon>Mycoplasmatota</taxon>
        <taxon>Mollicutes</taxon>
        <taxon>Mycoplasmataceae</taxon>
        <taxon>Mycoplasma</taxon>
    </lineage>
</organism>
<feature type="compositionally biased region" description="Basic and acidic residues" evidence="6">
    <location>
        <begin position="28"/>
        <end position="44"/>
    </location>
</feature>
<dbReference type="Proteomes" id="UP000772186">
    <property type="component" value="Unassembled WGS sequence"/>
</dbReference>
<reference evidence="8 9" key="1">
    <citation type="submission" date="2021-09" db="EMBL/GenBank/DDBJ databases">
        <title>WGS of Mycoplasma sp. Zaradi2 strains.</title>
        <authorList>
            <person name="Spergser J."/>
        </authorList>
    </citation>
    <scope>NUCLEOTIDE SEQUENCE [LARGE SCALE GENOMIC DNA]</scope>
    <source>
        <strain evidence="8 9">1331</strain>
    </source>
</reference>
<gene>
    <name evidence="8" type="ORF">LAD73_01340</name>
</gene>
<dbReference type="RefSeq" id="WP_223644530.1">
    <property type="nucleotide sequence ID" value="NZ_JAIQBY010000007.1"/>
</dbReference>
<name>A0A953T774_9MOLU</name>
<keyword evidence="3" id="KW-0677">Repeat</keyword>
<feature type="compositionally biased region" description="Polar residues" evidence="6">
    <location>
        <begin position="45"/>
        <end position="61"/>
    </location>
</feature>
<dbReference type="AlphaFoldDB" id="A0A953T774"/>
<evidence type="ECO:0000256" key="1">
    <source>
        <dbReference type="ARBA" id="ARBA00004193"/>
    </source>
</evidence>
<dbReference type="InterPro" id="IPR049890">
    <property type="entry name" value="VlpA-F-like_signal"/>
</dbReference>
<feature type="chain" id="PRO_5037444966" evidence="7">
    <location>
        <begin position="25"/>
        <end position="214"/>
    </location>
</feature>
<evidence type="ECO:0000313" key="8">
    <source>
        <dbReference type="EMBL" id="MBZ4195362.1"/>
    </source>
</evidence>
<keyword evidence="4" id="KW-0564">Palmitate</keyword>
<evidence type="ECO:0000256" key="5">
    <source>
        <dbReference type="ARBA" id="ARBA00023288"/>
    </source>
</evidence>
<dbReference type="PROSITE" id="PS51257">
    <property type="entry name" value="PROKAR_LIPOPROTEIN"/>
    <property type="match status" value="1"/>
</dbReference>
<keyword evidence="2 7" id="KW-0732">Signal</keyword>
<evidence type="ECO:0000256" key="6">
    <source>
        <dbReference type="SAM" id="MobiDB-lite"/>
    </source>
</evidence>
<feature type="region of interest" description="Disordered" evidence="6">
    <location>
        <begin position="28"/>
        <end position="61"/>
    </location>
</feature>
<evidence type="ECO:0000256" key="3">
    <source>
        <dbReference type="ARBA" id="ARBA00022737"/>
    </source>
</evidence>
<keyword evidence="9" id="KW-1185">Reference proteome</keyword>
<protein>
    <submittedName>
        <fullName evidence="8">Variable surface lipoprotein</fullName>
    </submittedName>
</protein>
<sequence length="214" mass="23954">MKKSKLFIGTLSISTLAFPLVALSCGKQEEMKPEKGTTEAKPSDSGKTQETPAPSTPGTTDQTQAAIKAVLVGPQDVAMQDGFTLDESLTLDVDNAIVTILDENWVNNLATDKKNSKKFIQYSYSSKSFHGKWEKSQKWYQGTKLFQIKGIDDINQAISADDVFYTNNKTNKTTTSSRMYANIEGNKYTFKFRLYNHNEKKISKNVYSFTVEAK</sequence>
<dbReference type="GO" id="GO:0005886">
    <property type="term" value="C:plasma membrane"/>
    <property type="evidence" value="ECO:0007669"/>
    <property type="project" value="UniProtKB-SubCell"/>
</dbReference>
<dbReference type="NCBIfam" id="NF033817">
    <property type="entry name" value="Mplas_variab_LP"/>
    <property type="match status" value="1"/>
</dbReference>
<evidence type="ECO:0000256" key="4">
    <source>
        <dbReference type="ARBA" id="ARBA00023139"/>
    </source>
</evidence>
<comment type="subcellular location">
    <subcellularLocation>
        <location evidence="1">Cell membrane</location>
        <topology evidence="1">Lipid-anchor</topology>
    </subcellularLocation>
</comment>
<comment type="caution">
    <text evidence="8">The sequence shown here is derived from an EMBL/GenBank/DDBJ whole genome shotgun (WGS) entry which is preliminary data.</text>
</comment>
<keyword evidence="5 8" id="KW-0449">Lipoprotein</keyword>
<dbReference type="Pfam" id="PF07390">
    <property type="entry name" value="P30"/>
    <property type="match status" value="1"/>
</dbReference>
<evidence type="ECO:0000256" key="2">
    <source>
        <dbReference type="ARBA" id="ARBA00022729"/>
    </source>
</evidence>
<proteinExistence type="predicted"/>